<gene>
    <name evidence="1" type="ORF">NAS2_1335</name>
</gene>
<dbReference type="EMBL" id="AP018732">
    <property type="protein sequence ID" value="BBE42723.1"/>
    <property type="molecule type" value="Genomic_DNA"/>
</dbReference>
<evidence type="ECO:0000313" key="1">
    <source>
        <dbReference type="EMBL" id="BBE42723.1"/>
    </source>
</evidence>
<accession>A0A4P2VH16</accession>
<organism evidence="1 2">
    <name type="scientific">Conexivisphaera calida</name>
    <dbReference type="NCBI Taxonomy" id="1874277"/>
    <lineage>
        <taxon>Archaea</taxon>
        <taxon>Nitrososphaerota</taxon>
        <taxon>Conexivisphaeria</taxon>
        <taxon>Conexivisphaerales</taxon>
        <taxon>Conexivisphaeraceae</taxon>
        <taxon>Conexivisphaera</taxon>
    </lineage>
</organism>
<dbReference type="AlphaFoldDB" id="A0A4P2VH16"/>
<dbReference type="Proteomes" id="UP000509448">
    <property type="component" value="Chromosome"/>
</dbReference>
<proteinExistence type="predicted"/>
<name>A0A4P2VH16_9ARCH</name>
<keyword evidence="2" id="KW-1185">Reference proteome</keyword>
<protein>
    <submittedName>
        <fullName evidence="1">Uncharacterized protein</fullName>
    </submittedName>
</protein>
<evidence type="ECO:0000313" key="2">
    <source>
        <dbReference type="Proteomes" id="UP000509448"/>
    </source>
</evidence>
<reference evidence="1 2" key="1">
    <citation type="journal article" date="2019" name="ISME J.">
        <title>Isolation and characterization of a thermophilic sulfur- and iron-reducing thaumarchaeote from a terrestrial acidic hot spring.</title>
        <authorList>
            <person name="Kato S."/>
            <person name="Itoh T."/>
            <person name="Yuki M."/>
            <person name="Nagamori M."/>
            <person name="Ohnishi M."/>
            <person name="Uematsu K."/>
            <person name="Suzuki K."/>
            <person name="Takashina T."/>
            <person name="Ohkuma M."/>
        </authorList>
    </citation>
    <scope>NUCLEOTIDE SEQUENCE [LARGE SCALE GENOMIC DNA]</scope>
    <source>
        <strain evidence="1 2">NAS-02</strain>
    </source>
</reference>
<dbReference type="KEGG" id="ccai:NAS2_1335"/>
<sequence length="189" mass="20021">MTGYLVGRHLLAGFRKVAVLTYPDRICSAMAAAALASYEASGNYRDAAGAVFLLEPGKEDAAAGSALRYGADAVYLSFGGEQKMSDVASLTARAVGALARAGYRGALLVHVRAWLATKQLSSLLSDPTLAAYLRGLGDVRVFTADAAARKFLFNRVRIGESGAALERYAEAEITKEHADLLRISLPPPE</sequence>